<dbReference type="RefSeq" id="WP_021289935.1">
    <property type="nucleotide sequence ID" value="NZ_BNER01000001.1"/>
</dbReference>
<name>A0A024Q7I7_9BACI</name>
<reference evidence="2" key="2">
    <citation type="submission" date="2014-05" db="EMBL/GenBank/DDBJ databases">
        <title>Draft genome sequence of Virgibacillus massiliensis Vm-5.</title>
        <authorList>
            <person name="Khelaifia S."/>
            <person name="Croce O."/>
            <person name="Lagier J.C."/>
            <person name="Raoult D."/>
        </authorList>
    </citation>
    <scope>NUCLEOTIDE SEQUENCE [LARGE SCALE GENOMIC DNA]</scope>
    <source>
        <strain evidence="2">Vm-5</strain>
    </source>
</reference>
<dbReference type="STRING" id="1462526.BN990_00457"/>
<organism evidence="1 2">
    <name type="scientific">Virgibacillus massiliensis</name>
    <dbReference type="NCBI Taxonomy" id="1462526"/>
    <lineage>
        <taxon>Bacteria</taxon>
        <taxon>Bacillati</taxon>
        <taxon>Bacillota</taxon>
        <taxon>Bacilli</taxon>
        <taxon>Bacillales</taxon>
        <taxon>Bacillaceae</taxon>
        <taxon>Virgibacillus</taxon>
    </lineage>
</organism>
<keyword evidence="2" id="KW-1185">Reference proteome</keyword>
<dbReference type="eggNOG" id="COG4565">
    <property type="taxonomic scope" value="Bacteria"/>
</dbReference>
<protein>
    <recommendedName>
        <fullName evidence="3">Transcriptional regulator</fullName>
    </recommendedName>
</protein>
<evidence type="ECO:0000313" key="1">
    <source>
        <dbReference type="EMBL" id="CDQ38190.1"/>
    </source>
</evidence>
<gene>
    <name evidence="1" type="ORF">BN990_00457</name>
</gene>
<evidence type="ECO:0008006" key="3">
    <source>
        <dbReference type="Google" id="ProtNLM"/>
    </source>
</evidence>
<proteinExistence type="predicted"/>
<reference evidence="1 2" key="1">
    <citation type="submission" date="2014-03" db="EMBL/GenBank/DDBJ databases">
        <authorList>
            <person name="Urmite Genomes U."/>
        </authorList>
    </citation>
    <scope>NUCLEOTIDE SEQUENCE [LARGE SCALE GENOMIC DNA]</scope>
    <source>
        <strain evidence="1 2">Vm-5</strain>
    </source>
</reference>
<dbReference type="OrthoDB" id="4986073at2"/>
<sequence length="432" mass="50147">MKYKIAIFGSQPFIERIKFFIEIKKDVEFVYFPYSKAEDVKDLIEQAFLCDIYVFSELPAYIYVKHKLNKKRLPSLLMSIDAYTIVTSLFRLYQNRVYELDRISIDMLNDQQVMNAMSEFTLSDKEVYIYSFEEQDITMLDKIVNHHEQLWKQGKIDYVLTSIKEVAACLNDKGIPASCMVIPKLNIENTLKEAKKIVQLNPYQSNTAQIVVGFIRLKNKCDLETEHDSRFIAKPLQQLHQLVEEFGKQTSATVIQNHENQIILIGTKSVLENIQNHYRDFPLLHTVERELQRPVDIGFGLALTAMEAEQNAKLALEICDSTLDSRCYIVNERQDIIGPIGIEKAFDKSKLYQSLIHKARLNNELSYNFINFISKRNNEPFSSHDIASHYKVTKRSAERTINKLLSGEVIKVAGEEKPYLKGRPRKLFKLNQ</sequence>
<accession>A0A024Q7I7</accession>
<comment type="caution">
    <text evidence="1">The sequence shown here is derived from an EMBL/GenBank/DDBJ whole genome shotgun (WGS) entry which is preliminary data.</text>
</comment>
<evidence type="ECO:0000313" key="2">
    <source>
        <dbReference type="Proteomes" id="UP000028875"/>
    </source>
</evidence>
<dbReference type="EMBL" id="CCDP010000001">
    <property type="protein sequence ID" value="CDQ38190.1"/>
    <property type="molecule type" value="Genomic_DNA"/>
</dbReference>
<dbReference type="Proteomes" id="UP000028875">
    <property type="component" value="Unassembled WGS sequence"/>
</dbReference>
<dbReference type="AlphaFoldDB" id="A0A024Q7I7"/>